<evidence type="ECO:0000256" key="1">
    <source>
        <dbReference type="ARBA" id="ARBA00004448"/>
    </source>
</evidence>
<organism evidence="16 17">
    <name type="scientific">Rhynocoris fuscipes</name>
    <dbReference type="NCBI Taxonomy" id="488301"/>
    <lineage>
        <taxon>Eukaryota</taxon>
        <taxon>Metazoa</taxon>
        <taxon>Ecdysozoa</taxon>
        <taxon>Arthropoda</taxon>
        <taxon>Hexapoda</taxon>
        <taxon>Insecta</taxon>
        <taxon>Pterygota</taxon>
        <taxon>Neoptera</taxon>
        <taxon>Paraneoptera</taxon>
        <taxon>Hemiptera</taxon>
        <taxon>Heteroptera</taxon>
        <taxon>Panheteroptera</taxon>
        <taxon>Cimicomorpha</taxon>
        <taxon>Reduviidae</taxon>
        <taxon>Harpactorinae</taxon>
        <taxon>Harpactorini</taxon>
        <taxon>Rhynocoris</taxon>
    </lineage>
</organism>
<keyword evidence="6" id="KW-0999">Mitochondrion inner membrane</keyword>
<feature type="transmembrane region" description="Helical" evidence="15">
    <location>
        <begin position="256"/>
        <end position="278"/>
    </location>
</feature>
<dbReference type="InterPro" id="IPR000462">
    <property type="entry name" value="CDP-OH_P_trans"/>
</dbReference>
<dbReference type="FunFam" id="1.20.120.1760:FF:000005">
    <property type="entry name" value="Cardiolipin synthase 1"/>
    <property type="match status" value="1"/>
</dbReference>
<keyword evidence="10 15" id="KW-0472">Membrane</keyword>
<keyword evidence="9" id="KW-0496">Mitochondrion</keyword>
<sequence length="293" mass="33332">MLQYALNKMFVTNLCKSFALNSTIFNNARYLKRCNFTLLRCYSFRKRNLFVLFPDNRQELLKYNSNFLPVSSLITAFRYHDKSDKPSIIQRENIWTIPNILCLCRIALTPYLGHLILNSNFSQAFYIMLIAAITDFLDGLIARTWQCQSSKLGSFLDPMADKILIITLFSTMTYSQLIPAVLTILIIARDVSLAAAAFYIRYLSLPPPKTLARYFDVSHATAQLAPTFISKLNTVVQLVTVAATLTASAFEFSEHFLLPCLWFLTAGTTIASACSYIFSKNTYKILKKPNQNK</sequence>
<reference evidence="16 17" key="1">
    <citation type="submission" date="2022-12" db="EMBL/GenBank/DDBJ databases">
        <title>Chromosome-level genome assembly of true bugs.</title>
        <authorList>
            <person name="Ma L."/>
            <person name="Li H."/>
        </authorList>
    </citation>
    <scope>NUCLEOTIDE SEQUENCE [LARGE SCALE GENOMIC DNA]</scope>
    <source>
        <strain evidence="16">Lab_2022b</strain>
    </source>
</reference>
<protein>
    <recommendedName>
        <fullName evidence="13">cardiolipin synthase (CMP-forming)</fullName>
        <ecNumber evidence="13">2.7.8.41</ecNumber>
    </recommendedName>
</protein>
<dbReference type="InterPro" id="IPR050324">
    <property type="entry name" value="CDP-alcohol_PTase-I"/>
</dbReference>
<name>A0AAW1CG38_9HEMI</name>
<comment type="catalytic activity">
    <reaction evidence="14">
        <text>a CDP-1,2-diacyl-sn-glycerol + a 1,2-diacyl-sn-glycero-3-phospho-(1'-sn-glycerol) = a cardiolipin + CMP + H(+)</text>
        <dbReference type="Rhea" id="RHEA:32931"/>
        <dbReference type="ChEBI" id="CHEBI:15378"/>
        <dbReference type="ChEBI" id="CHEBI:58332"/>
        <dbReference type="ChEBI" id="CHEBI:60377"/>
        <dbReference type="ChEBI" id="CHEBI:62237"/>
        <dbReference type="ChEBI" id="CHEBI:64716"/>
        <dbReference type="EC" id="2.7.8.41"/>
    </reaction>
</comment>
<evidence type="ECO:0000313" key="16">
    <source>
        <dbReference type="EMBL" id="KAK9497161.1"/>
    </source>
</evidence>
<evidence type="ECO:0000256" key="14">
    <source>
        <dbReference type="ARBA" id="ARBA00047433"/>
    </source>
</evidence>
<evidence type="ECO:0000256" key="7">
    <source>
        <dbReference type="ARBA" id="ARBA00022989"/>
    </source>
</evidence>
<dbReference type="InterPro" id="IPR043130">
    <property type="entry name" value="CDP-OH_PTrfase_TM_dom"/>
</dbReference>
<dbReference type="GO" id="GO:0043337">
    <property type="term" value="F:cardiolipin synthase (CMP-forming)"/>
    <property type="evidence" value="ECO:0007669"/>
    <property type="project" value="UniProtKB-EC"/>
</dbReference>
<keyword evidence="11" id="KW-0594">Phospholipid biosynthesis</keyword>
<evidence type="ECO:0000256" key="12">
    <source>
        <dbReference type="ARBA" id="ARBA00023264"/>
    </source>
</evidence>
<dbReference type="GO" id="GO:0005743">
    <property type="term" value="C:mitochondrial inner membrane"/>
    <property type="evidence" value="ECO:0007669"/>
    <property type="project" value="UniProtKB-SubCell"/>
</dbReference>
<evidence type="ECO:0000256" key="11">
    <source>
        <dbReference type="ARBA" id="ARBA00023209"/>
    </source>
</evidence>
<keyword evidence="7 15" id="KW-1133">Transmembrane helix</keyword>
<keyword evidence="4" id="KW-0808">Transferase</keyword>
<dbReference type="PANTHER" id="PTHR14269">
    <property type="entry name" value="CDP-DIACYLGLYCEROL--GLYCEROL-3-PHOSPHATE 3-PHOSPHATIDYLTRANSFERASE-RELATED"/>
    <property type="match status" value="1"/>
</dbReference>
<comment type="subcellular location">
    <subcellularLocation>
        <location evidence="1">Mitochondrion inner membrane</location>
        <topology evidence="1">Multi-pass membrane protein</topology>
    </subcellularLocation>
</comment>
<evidence type="ECO:0000256" key="3">
    <source>
        <dbReference type="ARBA" id="ARBA00022516"/>
    </source>
</evidence>
<evidence type="ECO:0000256" key="9">
    <source>
        <dbReference type="ARBA" id="ARBA00023128"/>
    </source>
</evidence>
<evidence type="ECO:0000256" key="5">
    <source>
        <dbReference type="ARBA" id="ARBA00022692"/>
    </source>
</evidence>
<dbReference type="Pfam" id="PF01066">
    <property type="entry name" value="CDP-OH_P_transf"/>
    <property type="match status" value="1"/>
</dbReference>
<dbReference type="AlphaFoldDB" id="A0AAW1CG38"/>
<accession>A0AAW1CG38</accession>
<keyword evidence="3" id="KW-0444">Lipid biosynthesis</keyword>
<dbReference type="Gene3D" id="1.20.120.1760">
    <property type="match status" value="1"/>
</dbReference>
<dbReference type="Proteomes" id="UP001461498">
    <property type="component" value="Unassembled WGS sequence"/>
</dbReference>
<evidence type="ECO:0000256" key="10">
    <source>
        <dbReference type="ARBA" id="ARBA00023136"/>
    </source>
</evidence>
<comment type="similarity">
    <text evidence="2">Belongs to the CDP-alcohol phosphatidyltransferase class-I family.</text>
</comment>
<evidence type="ECO:0000256" key="4">
    <source>
        <dbReference type="ARBA" id="ARBA00022679"/>
    </source>
</evidence>
<proteinExistence type="inferred from homology"/>
<dbReference type="PANTHER" id="PTHR14269:SF60">
    <property type="entry name" value="CARDIOLIPIN SYNTHASE (CMP-FORMING)"/>
    <property type="match status" value="1"/>
</dbReference>
<evidence type="ECO:0000256" key="6">
    <source>
        <dbReference type="ARBA" id="ARBA00022792"/>
    </source>
</evidence>
<keyword evidence="12" id="KW-1208">Phospholipid metabolism</keyword>
<dbReference type="GO" id="GO:0032049">
    <property type="term" value="P:cardiolipin biosynthetic process"/>
    <property type="evidence" value="ECO:0007669"/>
    <property type="project" value="TreeGrafter"/>
</dbReference>
<keyword evidence="8" id="KW-0443">Lipid metabolism</keyword>
<keyword evidence="5 15" id="KW-0812">Transmembrane</keyword>
<keyword evidence="17" id="KW-1185">Reference proteome</keyword>
<evidence type="ECO:0000256" key="2">
    <source>
        <dbReference type="ARBA" id="ARBA00010441"/>
    </source>
</evidence>
<dbReference type="EC" id="2.7.8.41" evidence="13"/>
<dbReference type="EMBL" id="JAPXFL010000015">
    <property type="protein sequence ID" value="KAK9497161.1"/>
    <property type="molecule type" value="Genomic_DNA"/>
</dbReference>
<evidence type="ECO:0000313" key="17">
    <source>
        <dbReference type="Proteomes" id="UP001461498"/>
    </source>
</evidence>
<comment type="caution">
    <text evidence="16">The sequence shown here is derived from an EMBL/GenBank/DDBJ whole genome shotgun (WGS) entry which is preliminary data.</text>
</comment>
<evidence type="ECO:0000256" key="13">
    <source>
        <dbReference type="ARBA" id="ARBA00039001"/>
    </source>
</evidence>
<evidence type="ECO:0000256" key="15">
    <source>
        <dbReference type="SAM" id="Phobius"/>
    </source>
</evidence>
<feature type="transmembrane region" description="Helical" evidence="15">
    <location>
        <begin position="163"/>
        <end position="188"/>
    </location>
</feature>
<evidence type="ECO:0000256" key="8">
    <source>
        <dbReference type="ARBA" id="ARBA00023098"/>
    </source>
</evidence>
<gene>
    <name evidence="16" type="ORF">O3M35_004529</name>
</gene>